<organism evidence="1 2">
    <name type="scientific">Candidatus Danuiimicrobium aquiferis</name>
    <dbReference type="NCBI Taxonomy" id="1801832"/>
    <lineage>
        <taxon>Bacteria</taxon>
        <taxon>Pseudomonadati</taxon>
        <taxon>Candidatus Omnitrophota</taxon>
        <taxon>Candidatus Danuiimicrobium</taxon>
    </lineage>
</organism>
<gene>
    <name evidence="1" type="ORF">A3G33_11510</name>
</gene>
<name>A0A1G1KRQ8_9BACT</name>
<evidence type="ECO:0000313" key="1">
    <source>
        <dbReference type="EMBL" id="OGW95616.1"/>
    </source>
</evidence>
<proteinExistence type="predicted"/>
<accession>A0A1G1KRQ8</accession>
<dbReference type="AlphaFoldDB" id="A0A1G1KRQ8"/>
<protein>
    <submittedName>
        <fullName evidence="1">Uncharacterized protein</fullName>
    </submittedName>
</protein>
<reference evidence="1 2" key="1">
    <citation type="journal article" date="2016" name="Nat. Commun.">
        <title>Thousands of microbial genomes shed light on interconnected biogeochemical processes in an aquifer system.</title>
        <authorList>
            <person name="Anantharaman K."/>
            <person name="Brown C.T."/>
            <person name="Hug L.A."/>
            <person name="Sharon I."/>
            <person name="Castelle C.J."/>
            <person name="Probst A.J."/>
            <person name="Thomas B.C."/>
            <person name="Singh A."/>
            <person name="Wilkins M.J."/>
            <person name="Karaoz U."/>
            <person name="Brodie E.L."/>
            <person name="Williams K.H."/>
            <person name="Hubbard S.S."/>
            <person name="Banfield J.F."/>
        </authorList>
    </citation>
    <scope>NUCLEOTIDE SEQUENCE [LARGE SCALE GENOMIC DNA]</scope>
</reference>
<dbReference type="EMBL" id="MHFR01000060">
    <property type="protein sequence ID" value="OGW95616.1"/>
    <property type="molecule type" value="Genomic_DNA"/>
</dbReference>
<dbReference type="Proteomes" id="UP000178187">
    <property type="component" value="Unassembled WGS sequence"/>
</dbReference>
<sequence>MKVEKKLKQGLADLSPLFEMPGKGYANRIVSIAPPHEFEHHNEVYHDAEIHRGVVCATLLSVEEELTILEEMKLLESISTSFQETYFVSVAPNHERYEIFASFLPLPRWEQIVSDDLVQFQQLDRSVKFTYIPAVKFGDIIDLKPIKRGLNGSLTQSNLVLFDSSYLTLADCRFGMEILDVLDCIILVVPPNLEGVLKAYQAMRLHASHKKNLRFMMVVKGAGAESLCEFVYEQFCQIVSQYIGCDLNLMGWGEDDRYRLNPEILMQPESMILNSSAKIELCEELHLIS</sequence>
<comment type="caution">
    <text evidence="1">The sequence shown here is derived from an EMBL/GenBank/DDBJ whole genome shotgun (WGS) entry which is preliminary data.</text>
</comment>
<evidence type="ECO:0000313" key="2">
    <source>
        <dbReference type="Proteomes" id="UP000178187"/>
    </source>
</evidence>